<evidence type="ECO:0000256" key="10">
    <source>
        <dbReference type="ARBA" id="ARBA00023136"/>
    </source>
</evidence>
<dbReference type="Pfam" id="PF03901">
    <property type="entry name" value="Glyco_transf_22"/>
    <property type="match status" value="1"/>
</dbReference>
<dbReference type="InterPro" id="IPR005599">
    <property type="entry name" value="GPI_mannosylTrfase"/>
</dbReference>
<evidence type="ECO:0000256" key="7">
    <source>
        <dbReference type="ARBA" id="ARBA00022692"/>
    </source>
</evidence>
<gene>
    <name evidence="13" type="primary">PIGB</name>
    <name evidence="13" type="ORF">BN1211_4775</name>
</gene>
<evidence type="ECO:0000256" key="9">
    <source>
        <dbReference type="ARBA" id="ARBA00022989"/>
    </source>
</evidence>
<dbReference type="GO" id="GO:0000026">
    <property type="term" value="F:alpha-1,2-mannosyltransferase activity"/>
    <property type="evidence" value="ECO:0007669"/>
    <property type="project" value="TreeGrafter"/>
</dbReference>
<keyword evidence="8 12" id="KW-0256">Endoplasmic reticulum</keyword>
<keyword evidence="9 12" id="KW-1133">Transmembrane helix</keyword>
<dbReference type="PANTHER" id="PTHR22760:SF4">
    <property type="entry name" value="GPI MANNOSYLTRANSFERASE 3"/>
    <property type="match status" value="1"/>
</dbReference>
<feature type="transmembrane region" description="Helical" evidence="12">
    <location>
        <begin position="314"/>
        <end position="334"/>
    </location>
</feature>
<evidence type="ECO:0000256" key="2">
    <source>
        <dbReference type="ARBA" id="ARBA00004687"/>
    </source>
</evidence>
<dbReference type="EC" id="2.4.1.-" evidence="12"/>
<feature type="transmembrane region" description="Helical" evidence="12">
    <location>
        <begin position="270"/>
        <end position="286"/>
    </location>
</feature>
<keyword evidence="5 12" id="KW-0328">Glycosyltransferase</keyword>
<dbReference type="Proteomes" id="UP000038830">
    <property type="component" value="Unassembled WGS sequence"/>
</dbReference>
<evidence type="ECO:0000256" key="3">
    <source>
        <dbReference type="ARBA" id="ARBA00006065"/>
    </source>
</evidence>
<organism evidence="13 14">
    <name type="scientific">Cyberlindnera jadinii (strain ATCC 18201 / CBS 1600 / BCRC 20928 / JCM 3617 / NBRC 0987 / NRRL Y-1542)</name>
    <name type="common">Torula yeast</name>
    <name type="synonym">Candida utilis</name>
    <dbReference type="NCBI Taxonomy" id="983966"/>
    <lineage>
        <taxon>Eukaryota</taxon>
        <taxon>Fungi</taxon>
        <taxon>Dikarya</taxon>
        <taxon>Ascomycota</taxon>
        <taxon>Saccharomycotina</taxon>
        <taxon>Saccharomycetes</taxon>
        <taxon>Phaffomycetales</taxon>
        <taxon>Phaffomycetaceae</taxon>
        <taxon>Cyberlindnera</taxon>
    </lineage>
</organism>
<evidence type="ECO:0000313" key="14">
    <source>
        <dbReference type="Proteomes" id="UP000038830"/>
    </source>
</evidence>
<comment type="subcellular location">
    <subcellularLocation>
        <location evidence="1 12">Endoplasmic reticulum membrane</location>
        <topology evidence="1 12">Multi-pass membrane protein</topology>
    </subcellularLocation>
</comment>
<comment type="pathway">
    <text evidence="2">Glycolipid biosynthesis; glycosylphosphatidylinositol-anchor biosynthesis.</text>
</comment>
<feature type="transmembrane region" description="Helical" evidence="12">
    <location>
        <begin position="213"/>
        <end position="234"/>
    </location>
</feature>
<dbReference type="EMBL" id="CDQK01000005">
    <property type="protein sequence ID" value="CEP24059.1"/>
    <property type="molecule type" value="Genomic_DNA"/>
</dbReference>
<dbReference type="AlphaFoldDB" id="A0A0H5CHL5"/>
<feature type="transmembrane region" description="Helical" evidence="12">
    <location>
        <begin position="177"/>
        <end position="201"/>
    </location>
</feature>
<keyword evidence="7 12" id="KW-0812">Transmembrane</keyword>
<keyword evidence="6" id="KW-0808">Transferase</keyword>
<evidence type="ECO:0000256" key="11">
    <source>
        <dbReference type="ARBA" id="ARBA00024708"/>
    </source>
</evidence>
<evidence type="ECO:0000256" key="8">
    <source>
        <dbReference type="ARBA" id="ARBA00022824"/>
    </source>
</evidence>
<feature type="transmembrane region" description="Helical" evidence="12">
    <location>
        <begin position="120"/>
        <end position="137"/>
    </location>
</feature>
<accession>A0A0H5CHL5</accession>
<evidence type="ECO:0000256" key="6">
    <source>
        <dbReference type="ARBA" id="ARBA00022679"/>
    </source>
</evidence>
<evidence type="ECO:0000256" key="4">
    <source>
        <dbReference type="ARBA" id="ARBA00022502"/>
    </source>
</evidence>
<proteinExistence type="inferred from homology"/>
<dbReference type="UniPathway" id="UPA00196"/>
<evidence type="ECO:0000313" key="13">
    <source>
        <dbReference type="EMBL" id="CEP24059.1"/>
    </source>
</evidence>
<reference evidence="14" key="1">
    <citation type="journal article" date="2015" name="J. Biotechnol.">
        <title>The structure of the Cyberlindnera jadinii genome and its relation to Candida utilis analyzed by the occurrence of single nucleotide polymorphisms.</title>
        <authorList>
            <person name="Rupp O."/>
            <person name="Brinkrolf K."/>
            <person name="Buerth C."/>
            <person name="Kunigo M."/>
            <person name="Schneider J."/>
            <person name="Jaenicke S."/>
            <person name="Goesmann A."/>
            <person name="Puehler A."/>
            <person name="Jaeger K.-E."/>
            <person name="Ernst J.F."/>
        </authorList>
    </citation>
    <scope>NUCLEOTIDE SEQUENCE [LARGE SCALE GENOMIC DNA]</scope>
    <source>
        <strain evidence="14">ATCC 18201 / CBS 1600 / BCRC 20928 / JCM 3617 / NBRC 0987 / NRRL Y-1542</strain>
    </source>
</reference>
<name>A0A0H5CHL5_CYBJN</name>
<feature type="transmembrane region" description="Helical" evidence="12">
    <location>
        <begin position="340"/>
        <end position="359"/>
    </location>
</feature>
<dbReference type="GO" id="GO:0006506">
    <property type="term" value="P:GPI anchor biosynthetic process"/>
    <property type="evidence" value="ECO:0007669"/>
    <property type="project" value="UniProtKB-UniPathway"/>
</dbReference>
<feature type="transmembrane region" description="Helical" evidence="12">
    <location>
        <begin position="292"/>
        <end position="307"/>
    </location>
</feature>
<dbReference type="GO" id="GO:0005789">
    <property type="term" value="C:endoplasmic reticulum membrane"/>
    <property type="evidence" value="ECO:0007669"/>
    <property type="project" value="UniProtKB-SubCell"/>
</dbReference>
<evidence type="ECO:0000256" key="5">
    <source>
        <dbReference type="ARBA" id="ARBA00022676"/>
    </source>
</evidence>
<evidence type="ECO:0000256" key="12">
    <source>
        <dbReference type="RuleBase" id="RU363075"/>
    </source>
</evidence>
<comment type="function">
    <text evidence="11">Mannosyltransferase involved in glycosylphosphatidylinositol-anchor biosynthesis. Transfers the third mannose to Man2-GlcN-acyl-PI during GPI precursor assembly.</text>
</comment>
<sequence length="521" mass="61024">MTSTTQQRLPKEVVLPYLIILRCINAVTINTFFQADEYWQSLEPAHALVFGYGYLTWEWREGLRSFVHPLLFALVYKLCELLDLGEIGVVYMPKLTQGVVCAIGEWYLYKFAYSLTKNEIIARGTLFLSVISAFNWFCLTRTFSNSLELTLITASLSHWPWNSKSINWRGFGISLTLAAWSCFIRPTNGLIWLILAIQFLWKLSWTNRLESVLFALVIGMVVGAINTVIDYLYYGELVFPMWNFIKFNALASLSRFYGVAPWHFHILQSVPLMLMLYLPFFVYGLIKAPYTGLKWIILLVLAAFSAIDHKEFRFILPLQPFMLILTAFGSYHLYLHHSTLVTNSIIGIMMVNTCISLFFTQWHESGVIKVIDYLKTDPDAQSLGFLMPCHSTPWQSHLHRPDLEAWFLTCEPPLHLLDGDNHSKHEIDAYMDESDYFYDDPVKFLHENFPPPFNKKLRTPGREYKYEWPTHLVFFEALEPVMKEYLKDSPYEECTRFFNSYFHWDDRRNGDVIVYCKWPWE</sequence>
<evidence type="ECO:0000256" key="1">
    <source>
        <dbReference type="ARBA" id="ARBA00004477"/>
    </source>
</evidence>
<dbReference type="PANTHER" id="PTHR22760">
    <property type="entry name" value="GLYCOSYLTRANSFERASE"/>
    <property type="match status" value="1"/>
</dbReference>
<comment type="similarity">
    <text evidence="3">Belongs to the glycosyltransferase 22 family. PIGB subfamily.</text>
</comment>
<keyword evidence="10 12" id="KW-0472">Membrane</keyword>
<keyword evidence="4" id="KW-0337">GPI-anchor biosynthesis</keyword>
<protein>
    <recommendedName>
        <fullName evidence="12">Mannosyltransferase</fullName>
        <ecNumber evidence="12">2.4.1.-</ecNumber>
    </recommendedName>
</protein>